<keyword evidence="2" id="KW-0805">Transcription regulation</keyword>
<feature type="domain" description="Zn(2)-C6 fungal-type" evidence="7">
    <location>
        <begin position="15"/>
        <end position="48"/>
    </location>
</feature>
<dbReference type="PROSITE" id="PS00463">
    <property type="entry name" value="ZN2_CY6_FUNGAL_1"/>
    <property type="match status" value="1"/>
</dbReference>
<evidence type="ECO:0000256" key="1">
    <source>
        <dbReference type="ARBA" id="ARBA00004123"/>
    </source>
</evidence>
<dbReference type="OrthoDB" id="3163292at2759"/>
<evidence type="ECO:0000256" key="4">
    <source>
        <dbReference type="ARBA" id="ARBA00023163"/>
    </source>
</evidence>
<evidence type="ECO:0000256" key="6">
    <source>
        <dbReference type="SAM" id="MobiDB-lite"/>
    </source>
</evidence>
<dbReference type="GO" id="GO:0000981">
    <property type="term" value="F:DNA-binding transcription factor activity, RNA polymerase II-specific"/>
    <property type="evidence" value="ECO:0007669"/>
    <property type="project" value="InterPro"/>
</dbReference>
<evidence type="ECO:0000313" key="8">
    <source>
        <dbReference type="EMBL" id="KIW00368.1"/>
    </source>
</evidence>
<dbReference type="EMBL" id="KN847564">
    <property type="protein sequence ID" value="KIW00368.1"/>
    <property type="molecule type" value="Genomic_DNA"/>
</dbReference>
<dbReference type="InterPro" id="IPR036864">
    <property type="entry name" value="Zn2-C6_fun-type_DNA-bd_sf"/>
</dbReference>
<dbReference type="Pfam" id="PF00172">
    <property type="entry name" value="Zn_clus"/>
    <property type="match status" value="1"/>
</dbReference>
<dbReference type="PROSITE" id="PS50048">
    <property type="entry name" value="ZN2_CY6_FUNGAL_2"/>
    <property type="match status" value="1"/>
</dbReference>
<keyword evidence="5" id="KW-0539">Nucleus</keyword>
<dbReference type="AlphaFoldDB" id="A0A0D2A125"/>
<dbReference type="SMART" id="SM00066">
    <property type="entry name" value="GAL4"/>
    <property type="match status" value="1"/>
</dbReference>
<protein>
    <recommendedName>
        <fullName evidence="7">Zn(2)-C6 fungal-type domain-containing protein</fullName>
    </recommendedName>
</protein>
<keyword evidence="9" id="KW-1185">Reference proteome</keyword>
<comment type="subcellular location">
    <subcellularLocation>
        <location evidence="1">Nucleus</location>
    </subcellularLocation>
</comment>
<evidence type="ECO:0000256" key="2">
    <source>
        <dbReference type="ARBA" id="ARBA00023015"/>
    </source>
</evidence>
<dbReference type="GO" id="GO:0005634">
    <property type="term" value="C:nucleus"/>
    <property type="evidence" value="ECO:0007669"/>
    <property type="project" value="UniProtKB-SubCell"/>
</dbReference>
<evidence type="ECO:0000256" key="3">
    <source>
        <dbReference type="ARBA" id="ARBA00023125"/>
    </source>
</evidence>
<dbReference type="SUPFAM" id="SSF57701">
    <property type="entry name" value="Zn2/Cys6 DNA-binding domain"/>
    <property type="match status" value="1"/>
</dbReference>
<feature type="compositionally biased region" description="Polar residues" evidence="6">
    <location>
        <begin position="608"/>
        <end position="619"/>
    </location>
</feature>
<dbReference type="HOGENOM" id="CLU_011455_2_1_1"/>
<name>A0A0D2A125_9PEZI</name>
<dbReference type="PANTHER" id="PTHR31845:SF21">
    <property type="entry name" value="REGULATORY PROTEIN LEU3"/>
    <property type="match status" value="1"/>
</dbReference>
<feature type="region of interest" description="Disordered" evidence="6">
    <location>
        <begin position="608"/>
        <end position="637"/>
    </location>
</feature>
<feature type="compositionally biased region" description="Low complexity" evidence="6">
    <location>
        <begin position="620"/>
        <end position="635"/>
    </location>
</feature>
<keyword evidence="3" id="KW-0238">DNA-binding</keyword>
<dbReference type="GeneID" id="27316053"/>
<dbReference type="Gene3D" id="4.10.240.10">
    <property type="entry name" value="Zn(2)-C6 fungal-type DNA-binding domain"/>
    <property type="match status" value="1"/>
</dbReference>
<organism evidence="8 9">
    <name type="scientific">Verruconis gallopava</name>
    <dbReference type="NCBI Taxonomy" id="253628"/>
    <lineage>
        <taxon>Eukaryota</taxon>
        <taxon>Fungi</taxon>
        <taxon>Dikarya</taxon>
        <taxon>Ascomycota</taxon>
        <taxon>Pezizomycotina</taxon>
        <taxon>Dothideomycetes</taxon>
        <taxon>Pleosporomycetidae</taxon>
        <taxon>Venturiales</taxon>
        <taxon>Sympoventuriaceae</taxon>
        <taxon>Verruconis</taxon>
    </lineage>
</organism>
<dbReference type="RefSeq" id="XP_016210237.1">
    <property type="nucleotide sequence ID" value="XM_016361931.1"/>
</dbReference>
<evidence type="ECO:0000313" key="9">
    <source>
        <dbReference type="Proteomes" id="UP000053259"/>
    </source>
</evidence>
<dbReference type="GO" id="GO:0008270">
    <property type="term" value="F:zinc ion binding"/>
    <property type="evidence" value="ECO:0007669"/>
    <property type="project" value="InterPro"/>
</dbReference>
<accession>A0A0D2A125</accession>
<evidence type="ECO:0000256" key="5">
    <source>
        <dbReference type="ARBA" id="ARBA00023242"/>
    </source>
</evidence>
<feature type="region of interest" description="Disordered" evidence="6">
    <location>
        <begin position="155"/>
        <end position="184"/>
    </location>
</feature>
<dbReference type="GO" id="GO:0000976">
    <property type="term" value="F:transcription cis-regulatory region binding"/>
    <property type="evidence" value="ECO:0007669"/>
    <property type="project" value="TreeGrafter"/>
</dbReference>
<gene>
    <name evidence="8" type="ORF">PV09_08080</name>
</gene>
<dbReference type="InterPro" id="IPR051089">
    <property type="entry name" value="prtT"/>
</dbReference>
<dbReference type="InParanoid" id="A0A0D2A125"/>
<feature type="region of interest" description="Disordered" evidence="6">
    <location>
        <begin position="78"/>
        <end position="106"/>
    </location>
</feature>
<keyword evidence="4" id="KW-0804">Transcription</keyword>
<feature type="compositionally biased region" description="Polar residues" evidence="6">
    <location>
        <begin position="166"/>
        <end position="178"/>
    </location>
</feature>
<sequence length="686" mass="75948">MPNAPTDLKGVRTRACDACRGLKLRCDSHKFDYGPCSRCRRLSRDCVISANPKKRNRQTKAELENELNQLRSRIENAASADVSTASSNLPPAASTHPVGDGRFPWAEATNAQGSSAVDTASTAALGSVNSFGSLPGALSSSVPSADWATPHDNVRHQAALPPGHVETSNRSQPSSAGNASGPVHASPKSIDGVLFGAHKLSDCFTRFFSSYAPNVPGIFDRDQDPDAVHQSSEFLYWTIVHVGARRSKDPTIVESLTRPLLDLAQRSLLCPEQAVTSIRAVIALCLWPIPINSTFKDPTHAFCGAALQLAIQKGLPFASRKQDFARFPVEQAEKDGFLYYSRLWAYFQWISQSNNLCDGLPCIPTMQVAQAPVEQDLFAGLPAPIGYRFQLHQILVEAVLMIMRTVDLNYNTDSRMLRSLIEHFDTTMQRVVASGAEVTTAQFHLLETRLFLLCYYFFHHPDANRDAGLIRLHAIACGIIEAATELDEKGDSMLFCTHSQARAVVLAGFCILRTHRSHLRDLVDTQRGEEAFFEAIRMSRKRSIQNNDLESRSATILTQLWSSAKLFKFKDGSVDGLRLLLRGRLHMSVLFDSLWWWRSEFGGSTNPYIQSDPSVKKSNTSSSSTTTINVAPTTTVDPPLDQTQSALHDGSVLNLDQVPEWLMDFAGMSDWQWDVNFTWNPAQNTF</sequence>
<dbReference type="PANTHER" id="PTHR31845">
    <property type="entry name" value="FINGER DOMAIN PROTEIN, PUTATIVE-RELATED"/>
    <property type="match status" value="1"/>
</dbReference>
<evidence type="ECO:0000259" key="7">
    <source>
        <dbReference type="PROSITE" id="PS50048"/>
    </source>
</evidence>
<dbReference type="CDD" id="cd00067">
    <property type="entry name" value="GAL4"/>
    <property type="match status" value="1"/>
</dbReference>
<proteinExistence type="predicted"/>
<dbReference type="Proteomes" id="UP000053259">
    <property type="component" value="Unassembled WGS sequence"/>
</dbReference>
<dbReference type="InterPro" id="IPR001138">
    <property type="entry name" value="Zn2Cys6_DnaBD"/>
</dbReference>
<dbReference type="VEuPathDB" id="FungiDB:PV09_08080"/>
<reference evidence="8 9" key="1">
    <citation type="submission" date="2015-01" db="EMBL/GenBank/DDBJ databases">
        <title>The Genome Sequence of Ochroconis gallopava CBS43764.</title>
        <authorList>
            <consortium name="The Broad Institute Genomics Platform"/>
            <person name="Cuomo C."/>
            <person name="de Hoog S."/>
            <person name="Gorbushina A."/>
            <person name="Stielow B."/>
            <person name="Teixiera M."/>
            <person name="Abouelleil A."/>
            <person name="Chapman S.B."/>
            <person name="Priest M."/>
            <person name="Young S.K."/>
            <person name="Wortman J."/>
            <person name="Nusbaum C."/>
            <person name="Birren B."/>
        </authorList>
    </citation>
    <scope>NUCLEOTIDE SEQUENCE [LARGE SCALE GENOMIC DNA]</scope>
    <source>
        <strain evidence="8 9">CBS 43764</strain>
    </source>
</reference>
<dbReference type="CDD" id="cd12148">
    <property type="entry name" value="fungal_TF_MHR"/>
    <property type="match status" value="1"/>
</dbReference>